<dbReference type="EMBL" id="CYRY02045707">
    <property type="protein sequence ID" value="VCX41234.1"/>
    <property type="molecule type" value="Genomic_DNA"/>
</dbReference>
<proteinExistence type="predicted"/>
<name>A0A9X9Q9Z4_GULGU</name>
<reference evidence="1 2" key="1">
    <citation type="submission" date="2018-10" db="EMBL/GenBank/DDBJ databases">
        <authorList>
            <person name="Ekblom R."/>
            <person name="Jareborg N."/>
        </authorList>
    </citation>
    <scope>NUCLEOTIDE SEQUENCE [LARGE SCALE GENOMIC DNA]</scope>
    <source>
        <tissue evidence="1">Muscle</tissue>
    </source>
</reference>
<sequence length="74" mass="8317">LKIYRFFNLPSSKTQALVGQSSLGAPIHSLNLQFSPAHHCLHPWYCRPHSELPSLSESLSLYHTSCLQCQVSHS</sequence>
<protein>
    <submittedName>
        <fullName evidence="1">Uncharacterized protein</fullName>
    </submittedName>
</protein>
<comment type="caution">
    <text evidence="1">The sequence shown here is derived from an EMBL/GenBank/DDBJ whole genome shotgun (WGS) entry which is preliminary data.</text>
</comment>
<gene>
    <name evidence="1" type="ORF">BN2614_LOCUS1</name>
</gene>
<evidence type="ECO:0000313" key="2">
    <source>
        <dbReference type="Proteomes" id="UP000269945"/>
    </source>
</evidence>
<accession>A0A9X9Q9Z4</accession>
<feature type="non-terminal residue" evidence="1">
    <location>
        <position position="1"/>
    </location>
</feature>
<evidence type="ECO:0000313" key="1">
    <source>
        <dbReference type="EMBL" id="VCX41234.1"/>
    </source>
</evidence>
<organism evidence="1 2">
    <name type="scientific">Gulo gulo</name>
    <name type="common">Wolverine</name>
    <name type="synonym">Gluton</name>
    <dbReference type="NCBI Taxonomy" id="48420"/>
    <lineage>
        <taxon>Eukaryota</taxon>
        <taxon>Metazoa</taxon>
        <taxon>Chordata</taxon>
        <taxon>Craniata</taxon>
        <taxon>Vertebrata</taxon>
        <taxon>Euteleostomi</taxon>
        <taxon>Mammalia</taxon>
        <taxon>Eutheria</taxon>
        <taxon>Laurasiatheria</taxon>
        <taxon>Carnivora</taxon>
        <taxon>Caniformia</taxon>
        <taxon>Musteloidea</taxon>
        <taxon>Mustelidae</taxon>
        <taxon>Guloninae</taxon>
        <taxon>Gulo</taxon>
    </lineage>
</organism>
<dbReference type="AlphaFoldDB" id="A0A9X9Q9Z4"/>
<dbReference type="Proteomes" id="UP000269945">
    <property type="component" value="Unassembled WGS sequence"/>
</dbReference>
<keyword evidence="2" id="KW-1185">Reference proteome</keyword>